<gene>
    <name evidence="5" type="ORF">LVJ94_12635</name>
</gene>
<feature type="domain" description="Pyruvate carboxyltransferase" evidence="4">
    <location>
        <begin position="11"/>
        <end position="278"/>
    </location>
</feature>
<dbReference type="PANTHER" id="PTHR42738:SF7">
    <property type="entry name" value="HYDROXYMETHYLGLUTARYL-COA LYASE"/>
    <property type="match status" value="1"/>
</dbReference>
<dbReference type="GO" id="GO:0016829">
    <property type="term" value="F:lyase activity"/>
    <property type="evidence" value="ECO:0007669"/>
    <property type="project" value="UniProtKB-KW"/>
</dbReference>
<keyword evidence="2" id="KW-0479">Metal-binding</keyword>
<organism evidence="5 6">
    <name type="scientific">Pendulispora rubella</name>
    <dbReference type="NCBI Taxonomy" id="2741070"/>
    <lineage>
        <taxon>Bacteria</taxon>
        <taxon>Pseudomonadati</taxon>
        <taxon>Myxococcota</taxon>
        <taxon>Myxococcia</taxon>
        <taxon>Myxococcales</taxon>
        <taxon>Sorangiineae</taxon>
        <taxon>Pendulisporaceae</taxon>
        <taxon>Pendulispora</taxon>
    </lineage>
</organism>
<dbReference type="SUPFAM" id="SSF51569">
    <property type="entry name" value="Aldolase"/>
    <property type="match status" value="1"/>
</dbReference>
<evidence type="ECO:0000256" key="2">
    <source>
        <dbReference type="ARBA" id="ARBA00022723"/>
    </source>
</evidence>
<proteinExistence type="inferred from homology"/>
<dbReference type="InterPro" id="IPR043594">
    <property type="entry name" value="HMGL"/>
</dbReference>
<name>A0ABZ2LBB9_9BACT</name>
<keyword evidence="6" id="KW-1185">Reference proteome</keyword>
<dbReference type="EMBL" id="CP089983">
    <property type="protein sequence ID" value="WXB08075.1"/>
    <property type="molecule type" value="Genomic_DNA"/>
</dbReference>
<keyword evidence="3 5" id="KW-0456">Lyase</keyword>
<evidence type="ECO:0000259" key="4">
    <source>
        <dbReference type="PROSITE" id="PS50991"/>
    </source>
</evidence>
<evidence type="ECO:0000313" key="5">
    <source>
        <dbReference type="EMBL" id="WXB08075.1"/>
    </source>
</evidence>
<evidence type="ECO:0000256" key="3">
    <source>
        <dbReference type="ARBA" id="ARBA00023239"/>
    </source>
</evidence>
<dbReference type="RefSeq" id="WP_394837750.1">
    <property type="nucleotide sequence ID" value="NZ_CP089929.1"/>
</dbReference>
<dbReference type="Gene3D" id="3.20.20.70">
    <property type="entry name" value="Aldolase class I"/>
    <property type="match status" value="1"/>
</dbReference>
<evidence type="ECO:0000313" key="6">
    <source>
        <dbReference type="Proteomes" id="UP001374803"/>
    </source>
</evidence>
<dbReference type="PROSITE" id="PS50991">
    <property type="entry name" value="PYR_CT"/>
    <property type="match status" value="1"/>
</dbReference>
<dbReference type="CDD" id="cd07938">
    <property type="entry name" value="DRE_TIM_HMGL"/>
    <property type="match status" value="1"/>
</dbReference>
<reference evidence="5" key="1">
    <citation type="submission" date="2021-12" db="EMBL/GenBank/DDBJ databases">
        <title>Discovery of the Pendulisporaceae a myxobacterial family with distinct sporulation behavior and unique specialized metabolism.</title>
        <authorList>
            <person name="Garcia R."/>
            <person name="Popoff A."/>
            <person name="Bader C.D."/>
            <person name="Loehr J."/>
            <person name="Walesch S."/>
            <person name="Walt C."/>
            <person name="Boldt J."/>
            <person name="Bunk B."/>
            <person name="Haeckl F.J.F.P.J."/>
            <person name="Gunesch A.P."/>
            <person name="Birkelbach J."/>
            <person name="Nuebel U."/>
            <person name="Pietschmann T."/>
            <person name="Bach T."/>
            <person name="Mueller R."/>
        </authorList>
    </citation>
    <scope>NUCLEOTIDE SEQUENCE</scope>
    <source>
        <strain evidence="5">MSr11367</strain>
    </source>
</reference>
<dbReference type="InterPro" id="IPR013785">
    <property type="entry name" value="Aldolase_TIM"/>
</dbReference>
<comment type="similarity">
    <text evidence="1">Belongs to the HMG-CoA lyase family.</text>
</comment>
<sequence length="306" mass="32858">MIDLSRLPERVSIYEVSPRDGLQNEKVTVSTPDKIRLIDALAQAGLQRIEITSFVSPKWIPQLADADELADHIKAPPGVTFSALCPNPKGLARAQATGLEEIAVFLSSSETHNKKNINKTIDETLLEFEETVPPARAAGMRVRGYVSTVWGCPYEGDVDVERAHAIAMRLIELGCYQISLGDTIGCGTPRQTARILERMLKDIPASKIAMHMHDTRGTALANILVGLGIGIRDFDASVGGLGGCPYAPGAAGNMATEDLVYMLHGMGIETGIDLEKLVWAGKAAESIVGRPLPGKVHQSGVRSLRA</sequence>
<dbReference type="PANTHER" id="PTHR42738">
    <property type="entry name" value="HYDROXYMETHYLGLUTARYL-COA LYASE"/>
    <property type="match status" value="1"/>
</dbReference>
<accession>A0ABZ2LBB9</accession>
<evidence type="ECO:0000256" key="1">
    <source>
        <dbReference type="ARBA" id="ARBA00009405"/>
    </source>
</evidence>
<dbReference type="Pfam" id="PF00682">
    <property type="entry name" value="HMGL-like"/>
    <property type="match status" value="1"/>
</dbReference>
<protein>
    <submittedName>
        <fullName evidence="5">Hydroxymethylglutaryl-CoA lyase</fullName>
    </submittedName>
</protein>
<dbReference type="Proteomes" id="UP001374803">
    <property type="component" value="Chromosome"/>
</dbReference>
<dbReference type="InterPro" id="IPR000891">
    <property type="entry name" value="PYR_CT"/>
</dbReference>
<dbReference type="NCBIfam" id="NF004283">
    <property type="entry name" value="PRK05692.1"/>
    <property type="match status" value="1"/>
</dbReference>